<evidence type="ECO:0000313" key="1">
    <source>
        <dbReference type="EMBL" id="ESA08277.1"/>
    </source>
</evidence>
<name>U9TLE5_RHIID</name>
<dbReference type="AlphaFoldDB" id="U9TLE5"/>
<gene>
    <name evidence="1" type="ORF">GLOINDRAFT_31902</name>
</gene>
<dbReference type="HOGENOM" id="CLU_1384811_0_0_1"/>
<dbReference type="VEuPathDB" id="FungiDB:RhiirFUN_005905"/>
<accession>U9TLE5</accession>
<organism evidence="1">
    <name type="scientific">Rhizophagus irregularis (strain DAOM 181602 / DAOM 197198 / MUCL 43194)</name>
    <name type="common">Arbuscular mycorrhizal fungus</name>
    <name type="synonym">Glomus intraradices</name>
    <dbReference type="NCBI Taxonomy" id="747089"/>
    <lineage>
        <taxon>Eukaryota</taxon>
        <taxon>Fungi</taxon>
        <taxon>Fungi incertae sedis</taxon>
        <taxon>Mucoromycota</taxon>
        <taxon>Glomeromycotina</taxon>
        <taxon>Glomeromycetes</taxon>
        <taxon>Glomerales</taxon>
        <taxon>Glomeraceae</taxon>
        <taxon>Rhizophagus</taxon>
    </lineage>
</organism>
<dbReference type="EMBL" id="KI289393">
    <property type="protein sequence ID" value="ESA08277.1"/>
    <property type="molecule type" value="Genomic_DNA"/>
</dbReference>
<protein>
    <submittedName>
        <fullName evidence="1">Uncharacterized protein</fullName>
    </submittedName>
</protein>
<sequence>MEIYEAMKQVGYVELSSQNATINIKLSRPKYNGGSNMIITKDGRLHFLGMFDAKTIIKEHIREYGDHFAKIIKISKVKYIIMYFNNEQDLLFKAAYDSEDLGKGLQIKAQDEIIGKDGSFNKPGYRMTSNIIAHPPSEDEQFEDAVMSPTVSTVSNNEVVEKFSQLNSDFSNRINEIKVNTIKGKEKEKVVESEIKN</sequence>
<proteinExistence type="predicted"/>
<reference evidence="1" key="1">
    <citation type="submission" date="2013-07" db="EMBL/GenBank/DDBJ databases">
        <title>The genome of an arbuscular mycorrhizal fungus provides insights into the evolution of the oldest plant symbiosis.</title>
        <authorList>
            <consortium name="DOE Joint Genome Institute"/>
            <person name="Tisserant E."/>
            <person name="Malbreil M."/>
            <person name="Kuo A."/>
            <person name="Kohler A."/>
            <person name="Symeonidi A."/>
            <person name="Balestrini R."/>
            <person name="Charron P."/>
            <person name="Duensing N."/>
            <person name="Frei-dit-Frey N."/>
            <person name="Gianinazzi-Pearson V."/>
            <person name="Gilbert B."/>
            <person name="Handa Y."/>
            <person name="Hijri M."/>
            <person name="Kaul R."/>
            <person name="Kawaguchi M."/>
            <person name="Krajinski F."/>
            <person name="Lammers P."/>
            <person name="Lapierre D."/>
            <person name="Masclaux F.G."/>
            <person name="Murat C."/>
            <person name="Morin E."/>
            <person name="Ndikumana S."/>
            <person name="Pagni M."/>
            <person name="Petitpierre D."/>
            <person name="Requena N."/>
            <person name="Rosikiewicz P."/>
            <person name="Riley R."/>
            <person name="Saito K."/>
            <person name="San Clemente H."/>
            <person name="Shapiro H."/>
            <person name="van Tuinen D."/>
            <person name="Becard G."/>
            <person name="Bonfante P."/>
            <person name="Paszkowski U."/>
            <person name="Shachar-Hill Y."/>
            <person name="Young J.P."/>
            <person name="Sanders I.R."/>
            <person name="Henrissat B."/>
            <person name="Rensing S.A."/>
            <person name="Grigoriev I.V."/>
            <person name="Corradi N."/>
            <person name="Roux C."/>
            <person name="Martin F."/>
        </authorList>
    </citation>
    <scope>NUCLEOTIDE SEQUENCE</scope>
    <source>
        <strain evidence="1">DAOM 197198</strain>
    </source>
</reference>